<dbReference type="Proteomes" id="UP000229894">
    <property type="component" value="Unassembled WGS sequence"/>
</dbReference>
<comment type="caution">
    <text evidence="2">The sequence shown here is derived from an EMBL/GenBank/DDBJ whole genome shotgun (WGS) entry which is preliminary data.</text>
</comment>
<sequence length="116" mass="13805">MVNPEKQIKLGEIDPDYRRKLKEGQFKFSEKEKAKKMEEGMNEEEIEEKEKNVIARQGLEHQGTPKEYEIESEKGQADKKMSFEEYKNQQENKFQEALKAARKEKDAAYEDKEEEE</sequence>
<protein>
    <submittedName>
        <fullName evidence="2">Uncharacterized protein</fullName>
    </submittedName>
</protein>
<gene>
    <name evidence="2" type="ORF">COS49_00950</name>
</gene>
<feature type="compositionally biased region" description="Basic and acidic residues" evidence="1">
    <location>
        <begin position="63"/>
        <end position="77"/>
    </location>
</feature>
<evidence type="ECO:0000313" key="3">
    <source>
        <dbReference type="Proteomes" id="UP000229894"/>
    </source>
</evidence>
<organism evidence="2 3">
    <name type="scientific">Candidatus Portnoybacteria bacterium CG03_land_8_20_14_0_80_41_10</name>
    <dbReference type="NCBI Taxonomy" id="1974808"/>
    <lineage>
        <taxon>Bacteria</taxon>
        <taxon>Candidatus Portnoyibacteriota</taxon>
    </lineage>
</organism>
<accession>A0A2M7BUV5</accession>
<evidence type="ECO:0000313" key="2">
    <source>
        <dbReference type="EMBL" id="PIV10362.1"/>
    </source>
</evidence>
<feature type="region of interest" description="Disordered" evidence="1">
    <location>
        <begin position="96"/>
        <end position="116"/>
    </location>
</feature>
<feature type="region of interest" description="Disordered" evidence="1">
    <location>
        <begin position="55"/>
        <end position="77"/>
    </location>
</feature>
<dbReference type="EMBL" id="PEUX01000021">
    <property type="protein sequence ID" value="PIV10362.1"/>
    <property type="molecule type" value="Genomic_DNA"/>
</dbReference>
<proteinExistence type="predicted"/>
<dbReference type="AlphaFoldDB" id="A0A2M7BUV5"/>
<evidence type="ECO:0000256" key="1">
    <source>
        <dbReference type="SAM" id="MobiDB-lite"/>
    </source>
</evidence>
<reference evidence="3" key="1">
    <citation type="submission" date="2017-09" db="EMBL/GenBank/DDBJ databases">
        <title>Depth-based differentiation of microbial function through sediment-hosted aquifers and enrichment of novel symbionts in the deep terrestrial subsurface.</title>
        <authorList>
            <person name="Probst A.J."/>
            <person name="Ladd B."/>
            <person name="Jarett J.K."/>
            <person name="Geller-Mcgrath D.E."/>
            <person name="Sieber C.M.K."/>
            <person name="Emerson J.B."/>
            <person name="Anantharaman K."/>
            <person name="Thomas B.C."/>
            <person name="Malmstrom R."/>
            <person name="Stieglmeier M."/>
            <person name="Klingl A."/>
            <person name="Woyke T."/>
            <person name="Ryan C.M."/>
            <person name="Banfield J.F."/>
        </authorList>
    </citation>
    <scope>NUCLEOTIDE SEQUENCE [LARGE SCALE GENOMIC DNA]</scope>
</reference>
<feature type="compositionally biased region" description="Basic and acidic residues" evidence="1">
    <location>
        <begin position="96"/>
        <end position="110"/>
    </location>
</feature>
<name>A0A2M7BUV5_9BACT</name>